<evidence type="ECO:0000256" key="2">
    <source>
        <dbReference type="ARBA" id="ARBA00022761"/>
    </source>
</evidence>
<dbReference type="PROSITE" id="PS00305">
    <property type="entry name" value="11S_SEED_STORAGE"/>
    <property type="match status" value="1"/>
</dbReference>
<feature type="domain" description="Cupin type-1" evidence="6">
    <location>
        <begin position="52"/>
        <end position="249"/>
    </location>
</feature>
<dbReference type="SUPFAM" id="SSF51182">
    <property type="entry name" value="RmlC-like cupins"/>
    <property type="match status" value="1"/>
</dbReference>
<keyword evidence="3 5" id="KW-0708">Seed storage protein</keyword>
<sequence length="497" mass="56611">MALTSLLSFFIVVTLLIRGLSAQIAGEQNVYWQSLQRQQQHKLQARTDCRVERLTAQEPTIRFESEAGLTEFWERNNQQFECAGVAAVRNVIQPRGLLLPHYNNAPQLLYVVRGRGILGTVIPGCPETFERDIQPRQDRQRRFMDQHQKVRQFRQGDVLALPAGFTLWFYNNGGEPLVTVALLDTGNAANQLDQTFRHFFLAGNPQGGRQSYFGRRETQEQEGRTNNIFNGFDDEILADAFGVDVQTARRLKGQDDMRGRIVRAERFNIVFPGQEAEERWERDQPYSPANGFEETLCTAKLRENLDEPTRADVYNPRGGRISSLNSLTLPILSWLRLSAEKGVLYRNGLVAPHWNVNAHSIVYITRGSGRFQVVGPGGRSVFDGEVREGQLIIVPQNYVVAKRASEDEGLEWIAFKTNDNAMTSQLAGRLSAIRAMPEEVVMTAYGVSREEARRLKYNREESRVFSSRSRYSPRSSRPMSHMPKPFEYAMDVIKSMM</sequence>
<evidence type="ECO:0000256" key="4">
    <source>
        <dbReference type="ARBA" id="ARBA00023157"/>
    </source>
</evidence>
<protein>
    <submittedName>
        <fullName evidence="7">11S globulin seed storage protein 1</fullName>
    </submittedName>
</protein>
<evidence type="ECO:0000259" key="6">
    <source>
        <dbReference type="SMART" id="SM00835"/>
    </source>
</evidence>
<dbReference type="Pfam" id="PF00190">
    <property type="entry name" value="Cupin_1"/>
    <property type="match status" value="2"/>
</dbReference>
<dbReference type="EMBL" id="JACGWO010000005">
    <property type="protein sequence ID" value="KAK4427811.1"/>
    <property type="molecule type" value="Genomic_DNA"/>
</dbReference>
<dbReference type="Proteomes" id="UP001293254">
    <property type="component" value="Unassembled WGS sequence"/>
</dbReference>
<dbReference type="Gene3D" id="2.60.120.10">
    <property type="entry name" value="Jelly Rolls"/>
    <property type="match status" value="2"/>
</dbReference>
<keyword evidence="5" id="KW-0732">Signal</keyword>
<dbReference type="InterPro" id="IPR006044">
    <property type="entry name" value="11S_seedstore_pln"/>
</dbReference>
<dbReference type="InterPro" id="IPR011051">
    <property type="entry name" value="RmlC_Cupin_sf"/>
</dbReference>
<proteinExistence type="inferred from homology"/>
<dbReference type="CDD" id="cd02243">
    <property type="entry name" value="cupin_11S_legumin_C"/>
    <property type="match status" value="1"/>
</dbReference>
<dbReference type="CDD" id="cd02242">
    <property type="entry name" value="cupin_11S_legumin_N"/>
    <property type="match status" value="1"/>
</dbReference>
<organism evidence="7 8">
    <name type="scientific">Sesamum alatum</name>
    <dbReference type="NCBI Taxonomy" id="300844"/>
    <lineage>
        <taxon>Eukaryota</taxon>
        <taxon>Viridiplantae</taxon>
        <taxon>Streptophyta</taxon>
        <taxon>Embryophyta</taxon>
        <taxon>Tracheophyta</taxon>
        <taxon>Spermatophyta</taxon>
        <taxon>Magnoliopsida</taxon>
        <taxon>eudicotyledons</taxon>
        <taxon>Gunneridae</taxon>
        <taxon>Pentapetalae</taxon>
        <taxon>asterids</taxon>
        <taxon>lamiids</taxon>
        <taxon>Lamiales</taxon>
        <taxon>Pedaliaceae</taxon>
        <taxon>Sesamum</taxon>
    </lineage>
</organism>
<dbReference type="PRINTS" id="PR00439">
    <property type="entry name" value="11SGLOBULIN"/>
</dbReference>
<evidence type="ECO:0000256" key="5">
    <source>
        <dbReference type="RuleBase" id="RU003681"/>
    </source>
</evidence>
<reference evidence="7" key="1">
    <citation type="submission" date="2020-06" db="EMBL/GenBank/DDBJ databases">
        <authorList>
            <person name="Li T."/>
            <person name="Hu X."/>
            <person name="Zhang T."/>
            <person name="Song X."/>
            <person name="Zhang H."/>
            <person name="Dai N."/>
            <person name="Sheng W."/>
            <person name="Hou X."/>
            <person name="Wei L."/>
        </authorList>
    </citation>
    <scope>NUCLEOTIDE SEQUENCE</scope>
    <source>
        <strain evidence="7">3651</strain>
        <tissue evidence="7">Leaf</tissue>
    </source>
</reference>
<comment type="caution">
    <text evidence="7">The sequence shown here is derived from an EMBL/GenBank/DDBJ whole genome shotgun (WGS) entry which is preliminary data.</text>
</comment>
<evidence type="ECO:0000313" key="8">
    <source>
        <dbReference type="Proteomes" id="UP001293254"/>
    </source>
</evidence>
<accession>A0AAE1YCL4</accession>
<name>A0AAE1YCL4_9LAMI</name>
<dbReference type="InterPro" id="IPR006045">
    <property type="entry name" value="Cupin_1"/>
</dbReference>
<feature type="chain" id="PRO_5041766820" evidence="5">
    <location>
        <begin position="23"/>
        <end position="497"/>
    </location>
</feature>
<evidence type="ECO:0000256" key="1">
    <source>
        <dbReference type="ARBA" id="ARBA00007178"/>
    </source>
</evidence>
<keyword evidence="4 5" id="KW-1015">Disulfide bond</keyword>
<dbReference type="GO" id="GO:0045735">
    <property type="term" value="F:nutrient reservoir activity"/>
    <property type="evidence" value="ECO:0007669"/>
    <property type="project" value="UniProtKB-KW"/>
</dbReference>
<dbReference type="InterPro" id="IPR022379">
    <property type="entry name" value="11S_seedstore_CS"/>
</dbReference>
<dbReference type="FunFam" id="2.60.120.10:FF:000073">
    <property type="entry name" value="Glycinin G1"/>
    <property type="match status" value="1"/>
</dbReference>
<dbReference type="PANTHER" id="PTHR31189">
    <property type="entry name" value="OS03G0336100 PROTEIN-RELATED"/>
    <property type="match status" value="1"/>
</dbReference>
<comment type="function">
    <text evidence="5">Seed storage protein.</text>
</comment>
<keyword evidence="2 5" id="KW-0758">Storage protein</keyword>
<dbReference type="InterPro" id="IPR050253">
    <property type="entry name" value="Seed_Storage-Functional"/>
</dbReference>
<dbReference type="PANTHER" id="PTHR31189:SF59">
    <property type="entry name" value="11S GLOBULIN SUBUNIT BETA-LIKE"/>
    <property type="match status" value="1"/>
</dbReference>
<feature type="domain" description="Cupin type-1" evidence="6">
    <location>
        <begin position="303"/>
        <end position="453"/>
    </location>
</feature>
<feature type="signal peptide" evidence="5">
    <location>
        <begin position="1"/>
        <end position="22"/>
    </location>
</feature>
<reference evidence="7" key="2">
    <citation type="journal article" date="2024" name="Plant">
        <title>Genomic evolution and insights into agronomic trait innovations of Sesamum species.</title>
        <authorList>
            <person name="Miao H."/>
            <person name="Wang L."/>
            <person name="Qu L."/>
            <person name="Liu H."/>
            <person name="Sun Y."/>
            <person name="Le M."/>
            <person name="Wang Q."/>
            <person name="Wei S."/>
            <person name="Zheng Y."/>
            <person name="Lin W."/>
            <person name="Duan Y."/>
            <person name="Cao H."/>
            <person name="Xiong S."/>
            <person name="Wang X."/>
            <person name="Wei L."/>
            <person name="Li C."/>
            <person name="Ma Q."/>
            <person name="Ju M."/>
            <person name="Zhao R."/>
            <person name="Li G."/>
            <person name="Mu C."/>
            <person name="Tian Q."/>
            <person name="Mei H."/>
            <person name="Zhang T."/>
            <person name="Gao T."/>
            <person name="Zhang H."/>
        </authorList>
    </citation>
    <scope>NUCLEOTIDE SEQUENCE</scope>
    <source>
        <strain evidence="7">3651</strain>
    </source>
</reference>
<dbReference type="SMART" id="SM00835">
    <property type="entry name" value="Cupin_1"/>
    <property type="match status" value="2"/>
</dbReference>
<dbReference type="InterPro" id="IPR014710">
    <property type="entry name" value="RmlC-like_jellyroll"/>
</dbReference>
<gene>
    <name evidence="7" type="ORF">Salat_1550100</name>
</gene>
<dbReference type="AlphaFoldDB" id="A0AAE1YCL4"/>
<keyword evidence="8" id="KW-1185">Reference proteome</keyword>
<evidence type="ECO:0000256" key="3">
    <source>
        <dbReference type="ARBA" id="ARBA00023129"/>
    </source>
</evidence>
<comment type="similarity">
    <text evidence="1 5">Belongs to the 11S seed storage protein (globulins) family.</text>
</comment>
<evidence type="ECO:0000313" key="7">
    <source>
        <dbReference type="EMBL" id="KAK4427811.1"/>
    </source>
</evidence>
<comment type="subunit">
    <text evidence="5">Hexamer; each subunit is composed of an acidic and a basic chain derived from a single precursor and linked by a disulfide bond.</text>
</comment>